<reference evidence="4 5" key="1">
    <citation type="submission" date="2016-10" db="EMBL/GenBank/DDBJ databases">
        <authorList>
            <person name="de Groot N.N."/>
        </authorList>
    </citation>
    <scope>NUCLEOTIDE SEQUENCE [LARGE SCALE GENOMIC DNA]</scope>
    <source>
        <strain evidence="4 5">CPCC 202699</strain>
    </source>
</reference>
<dbReference type="Pfam" id="PF02545">
    <property type="entry name" value="Maf"/>
    <property type="match status" value="1"/>
</dbReference>
<comment type="catalytic activity">
    <reaction evidence="3">
        <text>a ribonucleoside 5'-triphosphate + H2O = a ribonucleoside 5'-phosphate + diphosphate + H(+)</text>
        <dbReference type="Rhea" id="RHEA:23996"/>
        <dbReference type="ChEBI" id="CHEBI:15377"/>
        <dbReference type="ChEBI" id="CHEBI:15378"/>
        <dbReference type="ChEBI" id="CHEBI:33019"/>
        <dbReference type="ChEBI" id="CHEBI:58043"/>
        <dbReference type="ChEBI" id="CHEBI:61557"/>
        <dbReference type="EC" id="3.6.1.9"/>
    </reaction>
</comment>
<dbReference type="SUPFAM" id="SSF52972">
    <property type="entry name" value="ITPase-like"/>
    <property type="match status" value="1"/>
</dbReference>
<feature type="active site" description="Proton acceptor" evidence="3">
    <location>
        <position position="97"/>
    </location>
</feature>
<evidence type="ECO:0000256" key="2">
    <source>
        <dbReference type="ARBA" id="ARBA00022801"/>
    </source>
</evidence>
<dbReference type="EC" id="3.6.1.9" evidence="3"/>
<comment type="subcellular location">
    <subcellularLocation>
        <location evidence="3">Cytoplasm</location>
    </subcellularLocation>
</comment>
<keyword evidence="3" id="KW-0963">Cytoplasm</keyword>
<evidence type="ECO:0000256" key="1">
    <source>
        <dbReference type="ARBA" id="ARBA00001968"/>
    </source>
</evidence>
<evidence type="ECO:0000313" key="5">
    <source>
        <dbReference type="Proteomes" id="UP000199515"/>
    </source>
</evidence>
<dbReference type="GO" id="GO:0009117">
    <property type="term" value="P:nucleotide metabolic process"/>
    <property type="evidence" value="ECO:0007669"/>
    <property type="project" value="UniProtKB-KW"/>
</dbReference>
<keyword evidence="2 3" id="KW-0378">Hydrolase</keyword>
<comment type="similarity">
    <text evidence="3">Belongs to the Maf family.</text>
</comment>
<dbReference type="Gene3D" id="3.90.950.10">
    <property type="match status" value="1"/>
</dbReference>
<dbReference type="InterPro" id="IPR003697">
    <property type="entry name" value="Maf-like"/>
</dbReference>
<name>A0A1H3M4S6_9PSEU</name>
<gene>
    <name evidence="4" type="ORF">SAMN05421504_106478</name>
</gene>
<evidence type="ECO:0000313" key="4">
    <source>
        <dbReference type="EMBL" id="SDY71238.1"/>
    </source>
</evidence>
<comment type="cofactor">
    <cofactor evidence="1 3">
        <name>a divalent metal cation</name>
        <dbReference type="ChEBI" id="CHEBI:60240"/>
    </cofactor>
</comment>
<sequence>MSGTARHPVNESPDRLGYLLRVRFVLASQSPARLAVLRAAGIDPSVVVSGVDEDAIAAALTDPTPAETVTALAMAKAEAVVETVRGTHSDAVIVACDSMLSIGGALVGKPGTPEVARARWAEMAGRSGELLTGHAIIRLDGGERSKETSGSHTTTVRFADPSPAELDAYIATGEPLVVAGSFTLDGMGGWFVEGIDGDPSSVIGISLPLTRKLLAEVGVSVVDLWRSPTS</sequence>
<keyword evidence="5" id="KW-1185">Reference proteome</keyword>
<dbReference type="Proteomes" id="UP000199515">
    <property type="component" value="Unassembled WGS sequence"/>
</dbReference>
<dbReference type="AlphaFoldDB" id="A0A1H3M4S6"/>
<comment type="catalytic activity">
    <reaction evidence="3">
        <text>a 2'-deoxyribonucleoside 5'-triphosphate + H2O = a 2'-deoxyribonucleoside 5'-phosphate + diphosphate + H(+)</text>
        <dbReference type="Rhea" id="RHEA:44644"/>
        <dbReference type="ChEBI" id="CHEBI:15377"/>
        <dbReference type="ChEBI" id="CHEBI:15378"/>
        <dbReference type="ChEBI" id="CHEBI:33019"/>
        <dbReference type="ChEBI" id="CHEBI:61560"/>
        <dbReference type="ChEBI" id="CHEBI:65317"/>
        <dbReference type="EC" id="3.6.1.9"/>
    </reaction>
</comment>
<dbReference type="HAMAP" id="MF_00528">
    <property type="entry name" value="Maf"/>
    <property type="match status" value="1"/>
</dbReference>
<keyword evidence="3" id="KW-0546">Nucleotide metabolism</keyword>
<dbReference type="NCBIfam" id="TIGR00172">
    <property type="entry name" value="maf"/>
    <property type="match status" value="1"/>
</dbReference>
<organism evidence="4 5">
    <name type="scientific">Amycolatopsis xylanica</name>
    <dbReference type="NCBI Taxonomy" id="589385"/>
    <lineage>
        <taxon>Bacteria</taxon>
        <taxon>Bacillati</taxon>
        <taxon>Actinomycetota</taxon>
        <taxon>Actinomycetes</taxon>
        <taxon>Pseudonocardiales</taxon>
        <taxon>Pseudonocardiaceae</taxon>
        <taxon>Amycolatopsis</taxon>
    </lineage>
</organism>
<dbReference type="CDD" id="cd00555">
    <property type="entry name" value="Maf"/>
    <property type="match status" value="1"/>
</dbReference>
<dbReference type="STRING" id="589385.SAMN05421504_106478"/>
<dbReference type="EMBL" id="FNON01000006">
    <property type="protein sequence ID" value="SDY71238.1"/>
    <property type="molecule type" value="Genomic_DNA"/>
</dbReference>
<dbReference type="PIRSF" id="PIRSF006305">
    <property type="entry name" value="Maf"/>
    <property type="match status" value="1"/>
</dbReference>
<comment type="function">
    <text evidence="3">Nucleoside triphosphate pyrophosphatase. May have a dual role in cell division arrest and in preventing the incorporation of modified nucleotides into cellular nucleic acids.</text>
</comment>
<dbReference type="GO" id="GO:0005737">
    <property type="term" value="C:cytoplasm"/>
    <property type="evidence" value="ECO:0007669"/>
    <property type="project" value="UniProtKB-SubCell"/>
</dbReference>
<proteinExistence type="inferred from homology"/>
<comment type="caution">
    <text evidence="3">Lacks conserved residue(s) required for the propagation of feature annotation.</text>
</comment>
<dbReference type="PANTHER" id="PTHR43213:SF5">
    <property type="entry name" value="BIFUNCTIONAL DTTP_UTP PYROPHOSPHATASE_METHYLTRANSFERASE PROTEIN-RELATED"/>
    <property type="match status" value="1"/>
</dbReference>
<dbReference type="PANTHER" id="PTHR43213">
    <property type="entry name" value="BIFUNCTIONAL DTTP/UTP PYROPHOSPHATASE/METHYLTRANSFERASE PROTEIN-RELATED"/>
    <property type="match status" value="1"/>
</dbReference>
<dbReference type="GO" id="GO:0047429">
    <property type="term" value="F:nucleoside triphosphate diphosphatase activity"/>
    <property type="evidence" value="ECO:0007669"/>
    <property type="project" value="UniProtKB-EC"/>
</dbReference>
<dbReference type="InterPro" id="IPR029001">
    <property type="entry name" value="ITPase-like_fam"/>
</dbReference>
<evidence type="ECO:0000256" key="3">
    <source>
        <dbReference type="HAMAP-Rule" id="MF_00528"/>
    </source>
</evidence>
<protein>
    <recommendedName>
        <fullName evidence="3">Nucleoside triphosphate pyrophosphatase</fullName>
        <ecNumber evidence="3">3.6.1.9</ecNumber>
    </recommendedName>
    <alternativeName>
        <fullName evidence="3">Nucleotide pyrophosphatase</fullName>
        <shortName evidence="3">Nucleotide PPase</shortName>
    </alternativeName>
</protein>
<accession>A0A1H3M4S6</accession>